<dbReference type="InterPro" id="IPR050652">
    <property type="entry name" value="AN1_A20_ZnFinger"/>
</dbReference>
<keyword evidence="3" id="KW-0862">Zinc</keyword>
<dbReference type="PROSITE" id="PS51039">
    <property type="entry name" value="ZF_AN1"/>
    <property type="match status" value="1"/>
</dbReference>
<dbReference type="InterPro" id="IPR002653">
    <property type="entry name" value="Znf_A20"/>
</dbReference>
<dbReference type="Proteomes" id="UP001620626">
    <property type="component" value="Unassembled WGS sequence"/>
</dbReference>
<dbReference type="PANTHER" id="PTHR10634">
    <property type="entry name" value="AN1-TYPE ZINC FINGER PROTEIN"/>
    <property type="match status" value="1"/>
</dbReference>
<dbReference type="SMART" id="SM00259">
    <property type="entry name" value="ZnF_A20"/>
    <property type="match status" value="1"/>
</dbReference>
<dbReference type="SMART" id="SM00154">
    <property type="entry name" value="ZnF_AN1"/>
    <property type="match status" value="1"/>
</dbReference>
<dbReference type="Gene3D" id="4.10.1110.10">
    <property type="entry name" value="AN1-like Zinc finger"/>
    <property type="match status" value="1"/>
</dbReference>
<evidence type="ECO:0000313" key="9">
    <source>
        <dbReference type="Proteomes" id="UP001620626"/>
    </source>
</evidence>
<evidence type="ECO:0000313" key="8">
    <source>
        <dbReference type="EMBL" id="KAL3086934.1"/>
    </source>
</evidence>
<accession>A0ABD2J8P7</accession>
<evidence type="ECO:0000259" key="6">
    <source>
        <dbReference type="PROSITE" id="PS51036"/>
    </source>
</evidence>
<dbReference type="Gene3D" id="1.20.5.4770">
    <property type="match status" value="1"/>
</dbReference>
<evidence type="ECO:0008006" key="10">
    <source>
        <dbReference type="Google" id="ProtNLM"/>
    </source>
</evidence>
<protein>
    <recommendedName>
        <fullName evidence="10">Zinc finger protein</fullName>
    </recommendedName>
</protein>
<dbReference type="InterPro" id="IPR035896">
    <property type="entry name" value="AN1-like_Znf"/>
</dbReference>
<reference evidence="8 9" key="1">
    <citation type="submission" date="2024-10" db="EMBL/GenBank/DDBJ databases">
        <authorList>
            <person name="Kim D."/>
        </authorList>
    </citation>
    <scope>NUCLEOTIDE SEQUENCE [LARGE SCALE GENOMIC DNA]</scope>
    <source>
        <strain evidence="8">BH-2024</strain>
    </source>
</reference>
<keyword evidence="1" id="KW-0479">Metal-binding</keyword>
<evidence type="ECO:0000256" key="2">
    <source>
        <dbReference type="ARBA" id="ARBA00022771"/>
    </source>
</evidence>
<feature type="compositionally biased region" description="Low complexity" evidence="5">
    <location>
        <begin position="95"/>
        <end position="108"/>
    </location>
</feature>
<dbReference type="EMBL" id="JBICBT010001026">
    <property type="protein sequence ID" value="KAL3086934.1"/>
    <property type="molecule type" value="Genomic_DNA"/>
</dbReference>
<evidence type="ECO:0000256" key="5">
    <source>
        <dbReference type="SAM" id="MobiDB-lite"/>
    </source>
</evidence>
<evidence type="ECO:0000259" key="7">
    <source>
        <dbReference type="PROSITE" id="PS51039"/>
    </source>
</evidence>
<dbReference type="InterPro" id="IPR000058">
    <property type="entry name" value="Znf_AN1"/>
</dbReference>
<dbReference type="GO" id="GO:0008270">
    <property type="term" value="F:zinc ion binding"/>
    <property type="evidence" value="ECO:0007669"/>
    <property type="project" value="UniProtKB-KW"/>
</dbReference>
<evidence type="ECO:0000256" key="4">
    <source>
        <dbReference type="PROSITE-ProRule" id="PRU00449"/>
    </source>
</evidence>
<dbReference type="Pfam" id="PF01428">
    <property type="entry name" value="zf-AN1"/>
    <property type="match status" value="1"/>
</dbReference>
<dbReference type="PANTHER" id="PTHR10634:SF149">
    <property type="entry name" value="AN1-TYPE DOMAIN-CONTAINING PROTEIN-RELATED"/>
    <property type="match status" value="1"/>
</dbReference>
<name>A0ABD2J8P7_9BILA</name>
<dbReference type="SUPFAM" id="SSF118310">
    <property type="entry name" value="AN1-like Zinc finger"/>
    <property type="match status" value="1"/>
</dbReference>
<feature type="region of interest" description="Disordered" evidence="5">
    <location>
        <begin position="75"/>
        <end position="151"/>
    </location>
</feature>
<gene>
    <name evidence="8" type="ORF">niasHT_021798</name>
</gene>
<feature type="compositionally biased region" description="Low complexity" evidence="5">
    <location>
        <begin position="42"/>
        <end position="59"/>
    </location>
</feature>
<evidence type="ECO:0000256" key="1">
    <source>
        <dbReference type="ARBA" id="ARBA00022723"/>
    </source>
</evidence>
<dbReference type="SUPFAM" id="SSF57716">
    <property type="entry name" value="Glucocorticoid receptor-like (DNA-binding domain)"/>
    <property type="match status" value="1"/>
</dbReference>
<evidence type="ECO:0000256" key="3">
    <source>
        <dbReference type="ARBA" id="ARBA00022833"/>
    </source>
</evidence>
<feature type="compositionally biased region" description="Low complexity" evidence="5">
    <location>
        <begin position="117"/>
        <end position="132"/>
    </location>
</feature>
<keyword evidence="2 4" id="KW-0863">Zinc-finger</keyword>
<dbReference type="Pfam" id="PF01754">
    <property type="entry name" value="zf-A20"/>
    <property type="match status" value="1"/>
</dbReference>
<proteinExistence type="predicted"/>
<feature type="compositionally biased region" description="Polar residues" evidence="5">
    <location>
        <begin position="81"/>
        <end position="92"/>
    </location>
</feature>
<dbReference type="AlphaFoldDB" id="A0ABD2J8P7"/>
<feature type="region of interest" description="Disordered" evidence="5">
    <location>
        <begin position="40"/>
        <end position="59"/>
    </location>
</feature>
<keyword evidence="9" id="KW-1185">Reference proteome</keyword>
<organism evidence="8 9">
    <name type="scientific">Heterodera trifolii</name>
    <dbReference type="NCBI Taxonomy" id="157864"/>
    <lineage>
        <taxon>Eukaryota</taxon>
        <taxon>Metazoa</taxon>
        <taxon>Ecdysozoa</taxon>
        <taxon>Nematoda</taxon>
        <taxon>Chromadorea</taxon>
        <taxon>Rhabditida</taxon>
        <taxon>Tylenchina</taxon>
        <taxon>Tylenchomorpha</taxon>
        <taxon>Tylenchoidea</taxon>
        <taxon>Heteroderidae</taxon>
        <taxon>Heteroderinae</taxon>
        <taxon>Heterodera</taxon>
    </lineage>
</organism>
<comment type="caution">
    <text evidence="8">The sequence shown here is derived from an EMBL/GenBank/DDBJ whole genome shotgun (WGS) entry which is preliminary data.</text>
</comment>
<dbReference type="PROSITE" id="PS51036">
    <property type="entry name" value="ZF_A20"/>
    <property type="match status" value="1"/>
</dbReference>
<dbReference type="FunFam" id="4.10.1110.10:FF:000001">
    <property type="entry name" value="Zinc finger AN1-type containing 6"/>
    <property type="match status" value="1"/>
</dbReference>
<feature type="domain" description="A20-type" evidence="6">
    <location>
        <begin position="6"/>
        <end position="40"/>
    </location>
</feature>
<sequence length="211" mass="22255">MENQQQQNTPLCRANCGFYGSPATEDMCSKCFKDMIKRKQETGNTAPSTTAAATTAADKTTETMPVDAVVAALAASGGGTTEQQRSTSSPENAITGLSASSGTTASTSHPGMLSCSAATTTTDATNNTNAAPSPAPGQQQEDTQQKKKPNRCGVCSKRVGLTGFECRCGGLFCGEHRYDSAHNCTFDYKTAGREELRAKHPQVITDKIERI</sequence>
<feature type="domain" description="AN1-type" evidence="7">
    <location>
        <begin position="146"/>
        <end position="192"/>
    </location>
</feature>